<gene>
    <name evidence="2" type="ORF">P171DRAFT_156588</name>
</gene>
<evidence type="ECO:0000256" key="1">
    <source>
        <dbReference type="SAM" id="MobiDB-lite"/>
    </source>
</evidence>
<protein>
    <submittedName>
        <fullName evidence="2">Uncharacterized protein</fullName>
    </submittedName>
</protein>
<evidence type="ECO:0000313" key="3">
    <source>
        <dbReference type="Proteomes" id="UP000799764"/>
    </source>
</evidence>
<reference evidence="2" key="1">
    <citation type="journal article" date="2020" name="Stud. Mycol.">
        <title>101 Dothideomycetes genomes: a test case for predicting lifestyles and emergence of pathogens.</title>
        <authorList>
            <person name="Haridas S."/>
            <person name="Albert R."/>
            <person name="Binder M."/>
            <person name="Bloem J."/>
            <person name="Labutti K."/>
            <person name="Salamov A."/>
            <person name="Andreopoulos B."/>
            <person name="Baker S."/>
            <person name="Barry K."/>
            <person name="Bills G."/>
            <person name="Bluhm B."/>
            <person name="Cannon C."/>
            <person name="Castanera R."/>
            <person name="Culley D."/>
            <person name="Daum C."/>
            <person name="Ezra D."/>
            <person name="Gonzalez J."/>
            <person name="Henrissat B."/>
            <person name="Kuo A."/>
            <person name="Liang C."/>
            <person name="Lipzen A."/>
            <person name="Lutzoni F."/>
            <person name="Magnuson J."/>
            <person name="Mondo S."/>
            <person name="Nolan M."/>
            <person name="Ohm R."/>
            <person name="Pangilinan J."/>
            <person name="Park H.-J."/>
            <person name="Ramirez L."/>
            <person name="Alfaro M."/>
            <person name="Sun H."/>
            <person name="Tritt A."/>
            <person name="Yoshinaga Y."/>
            <person name="Zwiers L.-H."/>
            <person name="Turgeon B."/>
            <person name="Goodwin S."/>
            <person name="Spatafora J."/>
            <person name="Crous P."/>
            <person name="Grigoriev I."/>
        </authorList>
    </citation>
    <scope>NUCLEOTIDE SEQUENCE</scope>
    <source>
        <strain evidence="2">CBS 690.94</strain>
    </source>
</reference>
<proteinExistence type="predicted"/>
<evidence type="ECO:0000313" key="2">
    <source>
        <dbReference type="EMBL" id="KAF2438795.1"/>
    </source>
</evidence>
<feature type="region of interest" description="Disordered" evidence="1">
    <location>
        <begin position="1"/>
        <end position="23"/>
    </location>
</feature>
<keyword evidence="3" id="KW-1185">Reference proteome</keyword>
<sequence length="213" mass="23439">MTQGCHPGSHNGKGKPTEDEDASGFERSVQSGFYCAFATAPSYQAMIPYSRFFYNQDSQSANALCLGNRQCRDGGLTFHYTCQPSSSTTVTKRRSVKLPTMRGDFTQTLCAVACNHTGGRKLAPFAACERNETMWARMYNARMRPGTNNDPGLSRFTLISPYLRAAVPANKAAVARPFRRTAPLGAQTCVSKISKFDSHTMTLLIPRWAGMDL</sequence>
<name>A0A9P4P7F7_9PLEO</name>
<dbReference type="EMBL" id="MU001511">
    <property type="protein sequence ID" value="KAF2438795.1"/>
    <property type="molecule type" value="Genomic_DNA"/>
</dbReference>
<dbReference type="Proteomes" id="UP000799764">
    <property type="component" value="Unassembled WGS sequence"/>
</dbReference>
<accession>A0A9P4P7F7</accession>
<organism evidence="2 3">
    <name type="scientific">Karstenula rhodostoma CBS 690.94</name>
    <dbReference type="NCBI Taxonomy" id="1392251"/>
    <lineage>
        <taxon>Eukaryota</taxon>
        <taxon>Fungi</taxon>
        <taxon>Dikarya</taxon>
        <taxon>Ascomycota</taxon>
        <taxon>Pezizomycotina</taxon>
        <taxon>Dothideomycetes</taxon>
        <taxon>Pleosporomycetidae</taxon>
        <taxon>Pleosporales</taxon>
        <taxon>Massarineae</taxon>
        <taxon>Didymosphaeriaceae</taxon>
        <taxon>Karstenula</taxon>
    </lineage>
</organism>
<dbReference type="AlphaFoldDB" id="A0A9P4P7F7"/>
<comment type="caution">
    <text evidence="2">The sequence shown here is derived from an EMBL/GenBank/DDBJ whole genome shotgun (WGS) entry which is preliminary data.</text>
</comment>